<feature type="domain" description="GDPGP1-like N-terminal" evidence="10">
    <location>
        <begin position="63"/>
        <end position="231"/>
    </location>
</feature>
<evidence type="ECO:0000313" key="11">
    <source>
        <dbReference type="EMBL" id="KAJ8513914.1"/>
    </source>
</evidence>
<comment type="similarity">
    <text evidence="2">Belongs to the GDPGP1 family.</text>
</comment>
<name>A0AAV8S3K1_ENSVE</name>
<proteinExistence type="inferred from homology"/>
<dbReference type="GO" id="GO:0005737">
    <property type="term" value="C:cytoplasm"/>
    <property type="evidence" value="ECO:0007669"/>
    <property type="project" value="UniProtKB-SubCell"/>
</dbReference>
<dbReference type="InterPro" id="IPR058866">
    <property type="entry name" value="GDPGP1_N"/>
</dbReference>
<feature type="domain" description="GDPGP1-like C-terminal" evidence="9">
    <location>
        <begin position="238"/>
        <end position="344"/>
    </location>
</feature>
<dbReference type="PANTHER" id="PTHR20884:SF9">
    <property type="entry name" value="OS12G0612100 PROTEIN"/>
    <property type="match status" value="1"/>
</dbReference>
<dbReference type="EMBL" id="JAQQAF010000001">
    <property type="protein sequence ID" value="KAJ8513914.1"/>
    <property type="molecule type" value="Genomic_DNA"/>
</dbReference>
<accession>A0AAV8S3K1</accession>
<keyword evidence="12" id="KW-1185">Reference proteome</keyword>
<keyword evidence="6" id="KW-0548">Nucleotidyltransferase</keyword>
<dbReference type="AlphaFoldDB" id="A0AAV8S3K1"/>
<dbReference type="InterPro" id="IPR026506">
    <property type="entry name" value="GDPGP"/>
</dbReference>
<dbReference type="Pfam" id="PF26216">
    <property type="entry name" value="GDPGP1_C"/>
    <property type="match status" value="1"/>
</dbReference>
<keyword evidence="4" id="KW-0344">Guanine-nucleotide releasing factor</keyword>
<evidence type="ECO:0000259" key="9">
    <source>
        <dbReference type="Pfam" id="PF26216"/>
    </source>
</evidence>
<comment type="caution">
    <text evidence="11">The sequence shown here is derived from an EMBL/GenBank/DDBJ whole genome shotgun (WGS) entry which is preliminary data.</text>
</comment>
<gene>
    <name evidence="11" type="ORF">OPV22_004348</name>
</gene>
<dbReference type="InterPro" id="IPR058865">
    <property type="entry name" value="GDPGP1_C"/>
</dbReference>
<evidence type="ECO:0000256" key="3">
    <source>
        <dbReference type="ARBA" id="ARBA00022490"/>
    </source>
</evidence>
<evidence type="ECO:0000256" key="8">
    <source>
        <dbReference type="ARBA" id="ARBA00022801"/>
    </source>
</evidence>
<dbReference type="Pfam" id="PF26217">
    <property type="entry name" value="GDPGP1_N"/>
    <property type="match status" value="1"/>
</dbReference>
<evidence type="ECO:0000256" key="1">
    <source>
        <dbReference type="ARBA" id="ARBA00004496"/>
    </source>
</evidence>
<dbReference type="GO" id="GO:0005085">
    <property type="term" value="F:guanyl-nucleotide exchange factor activity"/>
    <property type="evidence" value="ECO:0007669"/>
    <property type="project" value="UniProtKB-KW"/>
</dbReference>
<keyword evidence="8" id="KW-0378">Hydrolase</keyword>
<protein>
    <recommendedName>
        <fullName evidence="13">HIT domain-containing protein</fullName>
    </recommendedName>
</protein>
<reference evidence="11 12" key="1">
    <citation type="submission" date="2022-12" db="EMBL/GenBank/DDBJ databases">
        <title>Chromosome-scale assembly of the Ensete ventricosum genome.</title>
        <authorList>
            <person name="Dussert Y."/>
            <person name="Stocks J."/>
            <person name="Wendawek A."/>
            <person name="Woldeyes F."/>
            <person name="Nichols R.A."/>
            <person name="Borrell J.S."/>
        </authorList>
    </citation>
    <scope>NUCLEOTIDE SEQUENCE [LARGE SCALE GENOMIC DNA]</scope>
    <source>
        <strain evidence="12">cv. Maze</strain>
        <tissue evidence="11">Seeds</tissue>
    </source>
</reference>
<keyword evidence="3" id="KW-0963">Cytoplasm</keyword>
<evidence type="ECO:0000259" key="10">
    <source>
        <dbReference type="Pfam" id="PF26217"/>
    </source>
</evidence>
<evidence type="ECO:0000256" key="4">
    <source>
        <dbReference type="ARBA" id="ARBA00022658"/>
    </source>
</evidence>
<keyword evidence="7" id="KW-0547">Nucleotide-binding</keyword>
<dbReference type="GO" id="GO:0000166">
    <property type="term" value="F:nucleotide binding"/>
    <property type="evidence" value="ECO:0007669"/>
    <property type="project" value="UniProtKB-KW"/>
</dbReference>
<evidence type="ECO:0000313" key="12">
    <source>
        <dbReference type="Proteomes" id="UP001222027"/>
    </source>
</evidence>
<dbReference type="SUPFAM" id="SSF54197">
    <property type="entry name" value="HIT-like"/>
    <property type="match status" value="1"/>
</dbReference>
<sequence>MAPVNQFEGEYAYLKQNTSSEQSKSHQLSLRNITTNVYQLGLPTKTDGACGGLPCSEEGRHSRLDIILLSQWEDHAWKGHLRYDVSSCQMKVITGGKKFIAQLNENWSSNILMDLEKKIFQSLSPIRSSYMKTHMEDVLFCVSCGEKEGSELVYSAVLPKDGILIFANANPVEYGHIFLVPYDVHQMPQFLDKGVLGLMSQITAEVANRSFHIFFDYDASRSLDHKCFQACYFADPLPVELLPTIAVYGNLLTTGVYIGEVAEYPLKTLVFISKNLKALVETVGETCCYLHDNGTAFSLLISDCGTRIFLFPQVCKLLGYHLSAWECGGFFVYDAKSDFDDVTELSSYFEFSLRCGATRTGSLDCCCCSFVYPIFGSSYNQLHTRGPSSDLRLQILHKSPTRIALQGPPPAIDCRSWNAGSFTEFFVPPLVAVELLALLMRPAPHSLSQAEKSSLPFFLGSKIFCSPSKSRLLFMPVTRIFRKAAVFML</sequence>
<dbReference type="GO" id="GO:0006006">
    <property type="term" value="P:glucose metabolic process"/>
    <property type="evidence" value="ECO:0007669"/>
    <property type="project" value="TreeGrafter"/>
</dbReference>
<evidence type="ECO:0000256" key="6">
    <source>
        <dbReference type="ARBA" id="ARBA00022695"/>
    </source>
</evidence>
<dbReference type="PANTHER" id="PTHR20884">
    <property type="entry name" value="GDP-D-GLUCOSE PHOSPHORYLASE 1"/>
    <property type="match status" value="1"/>
</dbReference>
<evidence type="ECO:0000256" key="2">
    <source>
        <dbReference type="ARBA" id="ARBA00006451"/>
    </source>
</evidence>
<dbReference type="Proteomes" id="UP001222027">
    <property type="component" value="Unassembled WGS sequence"/>
</dbReference>
<organism evidence="11 12">
    <name type="scientific">Ensete ventricosum</name>
    <name type="common">Abyssinian banana</name>
    <name type="synonym">Musa ensete</name>
    <dbReference type="NCBI Taxonomy" id="4639"/>
    <lineage>
        <taxon>Eukaryota</taxon>
        <taxon>Viridiplantae</taxon>
        <taxon>Streptophyta</taxon>
        <taxon>Embryophyta</taxon>
        <taxon>Tracheophyta</taxon>
        <taxon>Spermatophyta</taxon>
        <taxon>Magnoliopsida</taxon>
        <taxon>Liliopsida</taxon>
        <taxon>Zingiberales</taxon>
        <taxon>Musaceae</taxon>
        <taxon>Ensete</taxon>
    </lineage>
</organism>
<evidence type="ECO:0008006" key="13">
    <source>
        <dbReference type="Google" id="ProtNLM"/>
    </source>
</evidence>
<dbReference type="GO" id="GO:0080048">
    <property type="term" value="F:GDP-D-glucose phosphorylase activity"/>
    <property type="evidence" value="ECO:0007669"/>
    <property type="project" value="InterPro"/>
</dbReference>
<keyword evidence="5" id="KW-0808">Transferase</keyword>
<dbReference type="GO" id="GO:0016787">
    <property type="term" value="F:hydrolase activity"/>
    <property type="evidence" value="ECO:0007669"/>
    <property type="project" value="UniProtKB-KW"/>
</dbReference>
<evidence type="ECO:0000256" key="5">
    <source>
        <dbReference type="ARBA" id="ARBA00022679"/>
    </source>
</evidence>
<evidence type="ECO:0000256" key="7">
    <source>
        <dbReference type="ARBA" id="ARBA00022741"/>
    </source>
</evidence>
<comment type="subcellular location">
    <subcellularLocation>
        <location evidence="1">Cytoplasm</location>
    </subcellularLocation>
</comment>
<dbReference type="InterPro" id="IPR036265">
    <property type="entry name" value="HIT-like_sf"/>
</dbReference>